<dbReference type="GO" id="GO:0004715">
    <property type="term" value="F:non-membrane spanning protein tyrosine kinase activity"/>
    <property type="evidence" value="ECO:0007669"/>
    <property type="project" value="UniProtKB-EC"/>
</dbReference>
<dbReference type="InterPro" id="IPR001452">
    <property type="entry name" value="SH3_domain"/>
</dbReference>
<dbReference type="InterPro" id="IPR017441">
    <property type="entry name" value="Protein_kinase_ATP_BS"/>
</dbReference>
<keyword evidence="6 14" id="KW-0418">Kinase</keyword>
<sequence length="1024" mass="113301">MRLSKLWNLSRFRSSRLSHAMGGGDSPATSVSRVAHHLKDAVHRPAPPTPTTSSAPSSVVFVVQYDFHGVGDDQLSVRKGDQVRVLGYNRTSEWCEAEVVATVKQPSRRLHMSGWIPSSYVTPLNSLEKNAWYHGKVSRNESEYLLSSGINGSFLVRESETSYGQFSISVRHDGRVYHYRINVDSGDRLFITQESKFKTLGELIHHHSVNADGLICNLLYPAPKKERAPTVFSLSPTQPDEWEICRNEIVMRNKLGGGQYGDVYEGYWKRHDRTVAVKTLKEDAMALHDFLAEAAIMKDLRHPNLVQLLGVCTREPPFYIITEYMNRGNLLDYLRKSDQKRLPMPILMSMATQIASGMSYLEARNFIHRDLAARNCLVSDGHLVKVADFGLARFMRDDTYTAQQGAKFPIKWTAPEGLAYNTFSTKSDVWAFGVLLWEIATYGMAPYPGVELNNVYGLLERGFRMDAPQGCPSAVYRLMLQCWNWSPSDRPRFSDLLSSLETLFPPASPASQTSTFRPVSSSSMTMDSRTPPPPPSASTKPKLLSDTMSGLSLAEKNLRKAGSRYGTMPKGQRIDAFLESVAASPPEENDIVSDDSLDLEESSLSAPSSSRQSISDGSGLNGFSHGQNELLAQLKERLKKTKSKPTQQPPVVSTASICVLRKPEVASQKADGGSQTDASPECELQAKIRQLRHVEDRNQQNQSRPSSVSPSPSPSAQPRVEVARVRQLVTQKVAPLQHHRPFSLQAKEGMAVIGKGRRGISSSSGSESEDEGGLPPIPANRTKCTKSATPEINRSSTPELRLGSFRPSASEPPPPTRSFSTLQRSSRAGSAFARSPAGPPINEPLKKVVSAEAETPVGEMTRAFSLRDLASKFEKPHEKPVRPDTTHKTKRYSLMNDMNHHVPSGPSASGAGGAVGSDGVSKESLVELYEHLEKTIADLRESGGTSKLIQLSDAVQKFHNSCAIYAELISPHSKFRYRELLNRVEVFVRQLRQCASSSDSHFAEQKVIPQFEHTIRQINQLVHR</sequence>
<evidence type="ECO:0000256" key="1">
    <source>
        <dbReference type="ARBA" id="ARBA00004496"/>
    </source>
</evidence>
<dbReference type="InterPro" id="IPR050198">
    <property type="entry name" value="Non-receptor_tyrosine_kinases"/>
</dbReference>
<dbReference type="CDD" id="cd09935">
    <property type="entry name" value="SH2_ABL"/>
    <property type="match status" value="1"/>
</dbReference>
<dbReference type="FunFam" id="1.10.510.10:FF:000630">
    <property type="entry name" value="Tyrosine-protein kinase"/>
    <property type="match status" value="1"/>
</dbReference>
<dbReference type="PROSITE" id="PS00109">
    <property type="entry name" value="PROTEIN_KINASE_TYR"/>
    <property type="match status" value="1"/>
</dbReference>
<dbReference type="Gene3D" id="1.10.510.10">
    <property type="entry name" value="Transferase(Phosphotransferase) domain 1"/>
    <property type="match status" value="1"/>
</dbReference>
<dbReference type="EC" id="2.7.10.2" evidence="14"/>
<dbReference type="SUPFAM" id="SSF50044">
    <property type="entry name" value="SH3-domain"/>
    <property type="match status" value="1"/>
</dbReference>
<feature type="compositionally biased region" description="Polar residues" evidence="15">
    <location>
        <begin position="785"/>
        <end position="798"/>
    </location>
</feature>
<dbReference type="Pfam" id="PF07714">
    <property type="entry name" value="PK_Tyr_Ser-Thr"/>
    <property type="match status" value="1"/>
</dbReference>
<dbReference type="FunFam" id="3.30.200.20:FF:000037">
    <property type="entry name" value="Tyrosine-protein kinase"/>
    <property type="match status" value="1"/>
</dbReference>
<comment type="caution">
    <text evidence="19">The sequence shown here is derived from an EMBL/GenBank/DDBJ whole genome shotgun (WGS) entry which is preliminary data.</text>
</comment>
<dbReference type="GO" id="GO:0023052">
    <property type="term" value="P:signaling"/>
    <property type="evidence" value="ECO:0007669"/>
    <property type="project" value="UniProtKB-ARBA"/>
</dbReference>
<keyword evidence="2 12" id="KW-0728">SH3 domain</keyword>
<evidence type="ECO:0000256" key="12">
    <source>
        <dbReference type="PROSITE-ProRule" id="PRU00192"/>
    </source>
</evidence>
<keyword evidence="3" id="KW-0963">Cytoplasm</keyword>
<evidence type="ECO:0000313" key="20">
    <source>
        <dbReference type="Proteomes" id="UP001175271"/>
    </source>
</evidence>
<dbReference type="FunFam" id="2.30.30.40:FF:000010">
    <property type="entry name" value="Tyrosine-protein kinase"/>
    <property type="match status" value="1"/>
</dbReference>
<feature type="compositionally biased region" description="Low complexity" evidence="15">
    <location>
        <begin position="699"/>
        <end position="720"/>
    </location>
</feature>
<feature type="region of interest" description="Disordered" evidence="15">
    <location>
        <begin position="695"/>
        <end position="720"/>
    </location>
</feature>
<comment type="similarity">
    <text evidence="14">Belongs to the protein kinase superfamily. Tyr protein kinase family.</text>
</comment>
<evidence type="ECO:0000256" key="8">
    <source>
        <dbReference type="ARBA" id="ARBA00022999"/>
    </source>
</evidence>
<evidence type="ECO:0000259" key="16">
    <source>
        <dbReference type="PROSITE" id="PS50001"/>
    </source>
</evidence>
<evidence type="ECO:0000256" key="7">
    <source>
        <dbReference type="ARBA" id="ARBA00022840"/>
    </source>
</evidence>
<dbReference type="InterPro" id="IPR000719">
    <property type="entry name" value="Prot_kinase_dom"/>
</dbReference>
<evidence type="ECO:0000256" key="6">
    <source>
        <dbReference type="ARBA" id="ARBA00022777"/>
    </source>
</evidence>
<keyword evidence="20" id="KW-1185">Reference proteome</keyword>
<dbReference type="InterPro" id="IPR036028">
    <property type="entry name" value="SH3-like_dom_sf"/>
</dbReference>
<evidence type="ECO:0000256" key="15">
    <source>
        <dbReference type="SAM" id="MobiDB-lite"/>
    </source>
</evidence>
<dbReference type="Gene3D" id="3.30.200.20">
    <property type="entry name" value="Phosphorylase Kinase, domain 1"/>
    <property type="match status" value="1"/>
</dbReference>
<keyword evidence="8 11" id="KW-0727">SH2 domain</keyword>
<dbReference type="PROSITE" id="PS00107">
    <property type="entry name" value="PROTEIN_KINASE_ATP"/>
    <property type="match status" value="1"/>
</dbReference>
<dbReference type="SMART" id="SM00219">
    <property type="entry name" value="TyrKc"/>
    <property type="match status" value="1"/>
</dbReference>
<feature type="region of interest" description="Disordered" evidence="15">
    <location>
        <begin position="507"/>
        <end position="544"/>
    </location>
</feature>
<proteinExistence type="inferred from homology"/>
<dbReference type="Pfam" id="PF08919">
    <property type="entry name" value="F_actin_bind"/>
    <property type="match status" value="1"/>
</dbReference>
<dbReference type="SMART" id="SM00326">
    <property type="entry name" value="SH3"/>
    <property type="match status" value="1"/>
</dbReference>
<dbReference type="InterPro" id="IPR011009">
    <property type="entry name" value="Kinase-like_dom_sf"/>
</dbReference>
<evidence type="ECO:0000256" key="9">
    <source>
        <dbReference type="ARBA" id="ARBA00023137"/>
    </source>
</evidence>
<evidence type="ECO:0000256" key="13">
    <source>
        <dbReference type="PROSITE-ProRule" id="PRU10141"/>
    </source>
</evidence>
<feature type="compositionally biased region" description="Low complexity" evidence="15">
    <location>
        <begin position="518"/>
        <end position="529"/>
    </location>
</feature>
<gene>
    <name evidence="19" type="ORF">QR680_016923</name>
</gene>
<dbReference type="InterPro" id="IPR001245">
    <property type="entry name" value="Ser-Thr/Tyr_kinase_cat_dom"/>
</dbReference>
<dbReference type="SMART" id="SM00252">
    <property type="entry name" value="SH2"/>
    <property type="match status" value="1"/>
</dbReference>
<dbReference type="PROSITE" id="PS50002">
    <property type="entry name" value="SH3"/>
    <property type="match status" value="1"/>
</dbReference>
<dbReference type="Pfam" id="PF00018">
    <property type="entry name" value="SH3_1"/>
    <property type="match status" value="1"/>
</dbReference>
<feature type="domain" description="Protein kinase" evidence="18">
    <location>
        <begin position="249"/>
        <end position="504"/>
    </location>
</feature>
<evidence type="ECO:0000256" key="4">
    <source>
        <dbReference type="ARBA" id="ARBA00022679"/>
    </source>
</evidence>
<dbReference type="FunFam" id="3.30.505.10:FF:000004">
    <property type="entry name" value="Tyrosine-protein kinase"/>
    <property type="match status" value="1"/>
</dbReference>
<dbReference type="PROSITE" id="PS50001">
    <property type="entry name" value="SH2"/>
    <property type="match status" value="1"/>
</dbReference>
<evidence type="ECO:0000256" key="3">
    <source>
        <dbReference type="ARBA" id="ARBA00022490"/>
    </source>
</evidence>
<keyword evidence="4 14" id="KW-0808">Transferase</keyword>
<keyword evidence="9 14" id="KW-0829">Tyrosine-protein kinase</keyword>
<dbReference type="SUPFAM" id="SSF56112">
    <property type="entry name" value="Protein kinase-like (PK-like)"/>
    <property type="match status" value="1"/>
</dbReference>
<dbReference type="GO" id="GO:0005737">
    <property type="term" value="C:cytoplasm"/>
    <property type="evidence" value="ECO:0007669"/>
    <property type="project" value="UniProtKB-SubCell"/>
</dbReference>
<dbReference type="GO" id="GO:0051129">
    <property type="term" value="P:negative regulation of cellular component organization"/>
    <property type="evidence" value="ECO:0007669"/>
    <property type="project" value="UniProtKB-ARBA"/>
</dbReference>
<evidence type="ECO:0000259" key="18">
    <source>
        <dbReference type="PROSITE" id="PS50011"/>
    </source>
</evidence>
<evidence type="ECO:0000256" key="11">
    <source>
        <dbReference type="PROSITE-ProRule" id="PRU00191"/>
    </source>
</evidence>
<evidence type="ECO:0000259" key="17">
    <source>
        <dbReference type="PROSITE" id="PS50002"/>
    </source>
</evidence>
<dbReference type="EMBL" id="JAUCMV010000004">
    <property type="protein sequence ID" value="KAK0403447.1"/>
    <property type="molecule type" value="Genomic_DNA"/>
</dbReference>
<dbReference type="Gene3D" id="1.20.120.330">
    <property type="entry name" value="Nucleotidyltransferases domain 2"/>
    <property type="match status" value="1"/>
</dbReference>
<dbReference type="InterPro" id="IPR020635">
    <property type="entry name" value="Tyr_kinase_cat_dom"/>
</dbReference>
<evidence type="ECO:0000313" key="19">
    <source>
        <dbReference type="EMBL" id="KAK0403447.1"/>
    </source>
</evidence>
<dbReference type="GO" id="GO:0007154">
    <property type="term" value="P:cell communication"/>
    <property type="evidence" value="ECO:0007669"/>
    <property type="project" value="UniProtKB-ARBA"/>
</dbReference>
<feature type="compositionally biased region" description="Low complexity" evidence="15">
    <location>
        <begin position="602"/>
        <end position="618"/>
    </location>
</feature>
<dbReference type="InterPro" id="IPR035837">
    <property type="entry name" value="ABL_SH2"/>
</dbReference>
<dbReference type="Gene3D" id="2.30.30.40">
    <property type="entry name" value="SH3 Domains"/>
    <property type="match status" value="1"/>
</dbReference>
<comment type="catalytic activity">
    <reaction evidence="10 14">
        <text>L-tyrosyl-[protein] + ATP = O-phospho-L-tyrosyl-[protein] + ADP + H(+)</text>
        <dbReference type="Rhea" id="RHEA:10596"/>
        <dbReference type="Rhea" id="RHEA-COMP:10136"/>
        <dbReference type="Rhea" id="RHEA-COMP:20101"/>
        <dbReference type="ChEBI" id="CHEBI:15378"/>
        <dbReference type="ChEBI" id="CHEBI:30616"/>
        <dbReference type="ChEBI" id="CHEBI:46858"/>
        <dbReference type="ChEBI" id="CHEBI:61978"/>
        <dbReference type="ChEBI" id="CHEBI:456216"/>
        <dbReference type="EC" id="2.7.10.2"/>
    </reaction>
</comment>
<evidence type="ECO:0000256" key="10">
    <source>
        <dbReference type="ARBA" id="ARBA00051245"/>
    </source>
</evidence>
<evidence type="ECO:0000256" key="5">
    <source>
        <dbReference type="ARBA" id="ARBA00022741"/>
    </source>
</evidence>
<dbReference type="PROSITE" id="PS50011">
    <property type="entry name" value="PROTEIN_KINASE_DOM"/>
    <property type="match status" value="1"/>
</dbReference>
<dbReference type="Pfam" id="PF00017">
    <property type="entry name" value="SH2"/>
    <property type="match status" value="1"/>
</dbReference>
<feature type="domain" description="SH2" evidence="16">
    <location>
        <begin position="132"/>
        <end position="222"/>
    </location>
</feature>
<dbReference type="PRINTS" id="PR00401">
    <property type="entry name" value="SH2DOMAIN"/>
</dbReference>
<dbReference type="CDD" id="cd11850">
    <property type="entry name" value="SH3_Abl"/>
    <property type="match status" value="1"/>
</dbReference>
<feature type="domain" description="SH3" evidence="17">
    <location>
        <begin position="56"/>
        <end position="126"/>
    </location>
</feature>
<dbReference type="SMART" id="SM00808">
    <property type="entry name" value="FABD"/>
    <property type="match status" value="1"/>
</dbReference>
<reference evidence="19" key="1">
    <citation type="submission" date="2023-06" db="EMBL/GenBank/DDBJ databases">
        <title>Genomic analysis of the entomopathogenic nematode Steinernema hermaphroditum.</title>
        <authorList>
            <person name="Schwarz E.M."/>
            <person name="Heppert J.K."/>
            <person name="Baniya A."/>
            <person name="Schwartz H.T."/>
            <person name="Tan C.-H."/>
            <person name="Antoshechkin I."/>
            <person name="Sternberg P.W."/>
            <person name="Goodrich-Blair H."/>
            <person name="Dillman A.R."/>
        </authorList>
    </citation>
    <scope>NUCLEOTIDE SEQUENCE</scope>
    <source>
        <strain evidence="19">PS9179</strain>
        <tissue evidence="19">Whole animal</tissue>
    </source>
</reference>
<dbReference type="PRINTS" id="PR00109">
    <property type="entry name" value="TYRKINASE"/>
</dbReference>
<dbReference type="InterPro" id="IPR036860">
    <property type="entry name" value="SH2_dom_sf"/>
</dbReference>
<evidence type="ECO:0000256" key="14">
    <source>
        <dbReference type="RuleBase" id="RU362096"/>
    </source>
</evidence>
<feature type="compositionally biased region" description="Low complexity" evidence="15">
    <location>
        <begin position="824"/>
        <end position="836"/>
    </location>
</feature>
<feature type="region of interest" description="Disordered" evidence="15">
    <location>
        <begin position="582"/>
        <end position="625"/>
    </location>
</feature>
<evidence type="ECO:0000256" key="2">
    <source>
        <dbReference type="ARBA" id="ARBA00022443"/>
    </source>
</evidence>
<dbReference type="SUPFAM" id="SSF55550">
    <property type="entry name" value="SH2 domain"/>
    <property type="match status" value="1"/>
</dbReference>
<name>A0AA39HCR2_9BILA</name>
<keyword evidence="5 13" id="KW-0547">Nucleotide-binding</keyword>
<feature type="binding site" evidence="13">
    <location>
        <position position="278"/>
    </location>
    <ligand>
        <name>ATP</name>
        <dbReference type="ChEBI" id="CHEBI:30616"/>
    </ligand>
</feature>
<dbReference type="InterPro" id="IPR015015">
    <property type="entry name" value="F-actin-binding"/>
</dbReference>
<dbReference type="InterPro" id="IPR000980">
    <property type="entry name" value="SH2"/>
</dbReference>
<feature type="region of interest" description="Disordered" evidence="15">
    <location>
        <begin position="755"/>
        <end position="844"/>
    </location>
</feature>
<dbReference type="Gene3D" id="3.30.505.10">
    <property type="entry name" value="SH2 domain"/>
    <property type="match status" value="1"/>
</dbReference>
<dbReference type="GO" id="GO:0005524">
    <property type="term" value="F:ATP binding"/>
    <property type="evidence" value="ECO:0007669"/>
    <property type="project" value="UniProtKB-UniRule"/>
</dbReference>
<keyword evidence="7 13" id="KW-0067">ATP-binding</keyword>
<dbReference type="Proteomes" id="UP001175271">
    <property type="component" value="Unassembled WGS sequence"/>
</dbReference>
<comment type="subcellular location">
    <subcellularLocation>
        <location evidence="1">Cytoplasm</location>
    </subcellularLocation>
</comment>
<feature type="compositionally biased region" description="Acidic residues" evidence="15">
    <location>
        <begin position="587"/>
        <end position="601"/>
    </location>
</feature>
<dbReference type="InterPro" id="IPR008266">
    <property type="entry name" value="Tyr_kinase_AS"/>
</dbReference>
<accession>A0AA39HCR2</accession>
<dbReference type="AlphaFoldDB" id="A0AA39HCR2"/>
<organism evidence="19 20">
    <name type="scientific">Steinernema hermaphroditum</name>
    <dbReference type="NCBI Taxonomy" id="289476"/>
    <lineage>
        <taxon>Eukaryota</taxon>
        <taxon>Metazoa</taxon>
        <taxon>Ecdysozoa</taxon>
        <taxon>Nematoda</taxon>
        <taxon>Chromadorea</taxon>
        <taxon>Rhabditida</taxon>
        <taxon>Tylenchina</taxon>
        <taxon>Panagrolaimomorpha</taxon>
        <taxon>Strongyloidoidea</taxon>
        <taxon>Steinernematidae</taxon>
        <taxon>Steinernema</taxon>
    </lineage>
</organism>
<dbReference type="PANTHER" id="PTHR24418">
    <property type="entry name" value="TYROSINE-PROTEIN KINASE"/>
    <property type="match status" value="1"/>
</dbReference>
<protein>
    <recommendedName>
        <fullName evidence="14">Tyrosine-protein kinase</fullName>
        <ecNumber evidence="14">2.7.10.2</ecNumber>
    </recommendedName>
</protein>